<gene>
    <name evidence="2" type="ORF">HKBW3S25_01491</name>
</gene>
<dbReference type="SUPFAM" id="SSF46785">
    <property type="entry name" value="Winged helix' DNA-binding domain"/>
    <property type="match status" value="2"/>
</dbReference>
<proteinExistence type="predicted"/>
<dbReference type="GO" id="GO:0005737">
    <property type="term" value="C:cytoplasm"/>
    <property type="evidence" value="ECO:0007669"/>
    <property type="project" value="InterPro"/>
</dbReference>
<dbReference type="EMBL" id="BLRX01000308">
    <property type="protein sequence ID" value="GFP26005.1"/>
    <property type="molecule type" value="Genomic_DNA"/>
</dbReference>
<evidence type="ECO:0000313" key="2">
    <source>
        <dbReference type="EMBL" id="GFP26005.1"/>
    </source>
</evidence>
<dbReference type="Gene3D" id="1.10.10.2770">
    <property type="match status" value="1"/>
</dbReference>
<accession>A0A6V8P0H8</accession>
<dbReference type="Pfam" id="PF09106">
    <property type="entry name" value="WHD_2nd_SelB"/>
    <property type="match status" value="1"/>
</dbReference>
<feature type="domain" description="Translation elongation factor SelB winged helix type 2" evidence="1">
    <location>
        <begin position="49"/>
        <end position="87"/>
    </location>
</feature>
<keyword evidence="2" id="KW-0251">Elongation factor</keyword>
<comment type="caution">
    <text evidence="2">The sequence shown here is derived from an EMBL/GenBank/DDBJ whole genome shotgun (WGS) entry which is preliminary data.</text>
</comment>
<dbReference type="AlphaFoldDB" id="A0A6V8P0H8"/>
<protein>
    <submittedName>
        <fullName evidence="2">Selenocysteine-specific elongation factor</fullName>
    </submittedName>
</protein>
<dbReference type="InterPro" id="IPR036390">
    <property type="entry name" value="WH_DNA-bd_sf"/>
</dbReference>
<dbReference type="GO" id="GO:0005525">
    <property type="term" value="F:GTP binding"/>
    <property type="evidence" value="ECO:0007669"/>
    <property type="project" value="InterPro"/>
</dbReference>
<name>A0A6V8P0H8_9ACTN</name>
<evidence type="ECO:0000259" key="1">
    <source>
        <dbReference type="Pfam" id="PF09106"/>
    </source>
</evidence>
<reference evidence="2 3" key="1">
    <citation type="journal article" date="2020" name="Front. Microbiol.">
        <title>Single-cell genomics of novel Actinobacteria with the Wood-Ljungdahl pathway discovered in a serpentinizing system.</title>
        <authorList>
            <person name="Merino N."/>
            <person name="Kawai M."/>
            <person name="Boyd E.S."/>
            <person name="Colman D.R."/>
            <person name="McGlynn S.E."/>
            <person name="Nealson K.H."/>
            <person name="Kurokawa K."/>
            <person name="Hongoh Y."/>
        </authorList>
    </citation>
    <scope>NUCLEOTIDE SEQUENCE [LARGE SCALE GENOMIC DNA]</scope>
    <source>
        <strain evidence="2 3">S25</strain>
    </source>
</reference>
<dbReference type="GO" id="GO:0003746">
    <property type="term" value="F:translation elongation factor activity"/>
    <property type="evidence" value="ECO:0007669"/>
    <property type="project" value="UniProtKB-KW"/>
</dbReference>
<evidence type="ECO:0000313" key="3">
    <source>
        <dbReference type="Proteomes" id="UP000543224"/>
    </source>
</evidence>
<keyword evidence="2" id="KW-0648">Protein biosynthesis</keyword>
<sequence>MLLEGWINADVPAIQDAINTMRQRDTVVQHENVLIHSDAVNSIRAGIDKILNAFHKQNPLKTGMPKEEVRAQLKIDQKIFNALTAAMNNVVIDKDLMRLSFFKVSLSEVDKGIETKILNMLEQAGFQPQLKEEIAKALNLQQKQLDDILKLMAKQGSLVRVNETMYITKAVYEKIINVLKNFFSKKKEMKVAEFRVILTT</sequence>
<dbReference type="InterPro" id="IPR015190">
    <property type="entry name" value="Elong_fac_SelB-wing-hlx_typ-2"/>
</dbReference>
<dbReference type="GO" id="GO:0001514">
    <property type="term" value="P:selenocysteine incorporation"/>
    <property type="evidence" value="ECO:0007669"/>
    <property type="project" value="InterPro"/>
</dbReference>
<dbReference type="GO" id="GO:0003723">
    <property type="term" value="F:RNA binding"/>
    <property type="evidence" value="ECO:0007669"/>
    <property type="project" value="InterPro"/>
</dbReference>
<organism evidence="2 3">
    <name type="scientific">Candidatus Hakubella thermalkaliphila</name>
    <dbReference type="NCBI Taxonomy" id="2754717"/>
    <lineage>
        <taxon>Bacteria</taxon>
        <taxon>Bacillati</taxon>
        <taxon>Actinomycetota</taxon>
        <taxon>Actinomycetota incertae sedis</taxon>
        <taxon>Candidatus Hakubellales</taxon>
        <taxon>Candidatus Hakubellaceae</taxon>
        <taxon>Candidatus Hakubella</taxon>
    </lineage>
</organism>
<dbReference type="Proteomes" id="UP000543224">
    <property type="component" value="Unassembled WGS sequence"/>
</dbReference>